<organism evidence="1 2">
    <name type="scientific">Legionella drancourtii LLAP12</name>
    <dbReference type="NCBI Taxonomy" id="658187"/>
    <lineage>
        <taxon>Bacteria</taxon>
        <taxon>Pseudomonadati</taxon>
        <taxon>Pseudomonadota</taxon>
        <taxon>Gammaproteobacteria</taxon>
        <taxon>Legionellales</taxon>
        <taxon>Legionellaceae</taxon>
        <taxon>Legionella</taxon>
    </lineage>
</organism>
<accession>G9ELM7</accession>
<name>G9ELM7_9GAMM</name>
<evidence type="ECO:0000313" key="1">
    <source>
        <dbReference type="EMBL" id="EHL31862.1"/>
    </source>
</evidence>
<evidence type="ECO:0000313" key="2">
    <source>
        <dbReference type="Proteomes" id="UP000002770"/>
    </source>
</evidence>
<protein>
    <submittedName>
        <fullName evidence="1">Uncharacterized protein</fullName>
    </submittedName>
</protein>
<dbReference type="Proteomes" id="UP000002770">
    <property type="component" value="Unassembled WGS sequence"/>
</dbReference>
<dbReference type="HOGENOM" id="CLU_3291746_0_0_6"/>
<dbReference type="STRING" id="658187.LDG_6028"/>
<dbReference type="InParanoid" id="G9ELM7"/>
<sequence>MEPNHIKLCTIPFLVFGINQHGMDLWAYVITKSGYSGIYG</sequence>
<proteinExistence type="predicted"/>
<gene>
    <name evidence="1" type="ORF">LDG_6028</name>
</gene>
<dbReference type="EMBL" id="JH413808">
    <property type="protein sequence ID" value="EHL31862.1"/>
    <property type="molecule type" value="Genomic_DNA"/>
</dbReference>
<dbReference type="AlphaFoldDB" id="G9ELM7"/>
<keyword evidence="2" id="KW-1185">Reference proteome</keyword>
<reference evidence="1 2" key="1">
    <citation type="journal article" date="2011" name="BMC Genomics">
        <title>Insight into cross-talk between intra-amoebal pathogens.</title>
        <authorList>
            <person name="Gimenez G."/>
            <person name="Bertelli C."/>
            <person name="Moliner C."/>
            <person name="Robert C."/>
            <person name="Raoult D."/>
            <person name="Fournier P.E."/>
            <person name="Greub G."/>
        </authorList>
    </citation>
    <scope>NUCLEOTIDE SEQUENCE [LARGE SCALE GENOMIC DNA]</scope>
    <source>
        <strain evidence="1 2">LLAP12</strain>
    </source>
</reference>